<dbReference type="AlphaFoldDB" id="A0A0E0C5D9"/>
<dbReference type="EnsemblPlants" id="OMERI01G22570.1">
    <property type="protein sequence ID" value="OMERI01G22570.1"/>
    <property type="gene ID" value="OMERI01G22570"/>
</dbReference>
<name>A0A0E0C5D9_9ORYZ</name>
<organism evidence="2">
    <name type="scientific">Oryza meridionalis</name>
    <dbReference type="NCBI Taxonomy" id="40149"/>
    <lineage>
        <taxon>Eukaryota</taxon>
        <taxon>Viridiplantae</taxon>
        <taxon>Streptophyta</taxon>
        <taxon>Embryophyta</taxon>
        <taxon>Tracheophyta</taxon>
        <taxon>Spermatophyta</taxon>
        <taxon>Magnoliopsida</taxon>
        <taxon>Liliopsida</taxon>
        <taxon>Poales</taxon>
        <taxon>Poaceae</taxon>
        <taxon>BOP clade</taxon>
        <taxon>Oryzoideae</taxon>
        <taxon>Oryzeae</taxon>
        <taxon>Oryzinae</taxon>
        <taxon>Oryza</taxon>
    </lineage>
</organism>
<evidence type="ECO:0008006" key="4">
    <source>
        <dbReference type="Google" id="ProtNLM"/>
    </source>
</evidence>
<reference evidence="2" key="2">
    <citation type="submission" date="2018-05" db="EMBL/GenBank/DDBJ databases">
        <title>OmerRS3 (Oryza meridionalis Reference Sequence Version 3).</title>
        <authorList>
            <person name="Zhang J."/>
            <person name="Kudrna D."/>
            <person name="Lee S."/>
            <person name="Talag J."/>
            <person name="Welchert J."/>
            <person name="Wing R.A."/>
        </authorList>
    </citation>
    <scope>NUCLEOTIDE SEQUENCE [LARGE SCALE GENOMIC DNA]</scope>
    <source>
        <strain evidence="2">cv. OR44</strain>
    </source>
</reference>
<evidence type="ECO:0000313" key="2">
    <source>
        <dbReference type="EnsemblPlants" id="OMERI01G22570.1"/>
    </source>
</evidence>
<keyword evidence="3" id="KW-1185">Reference proteome</keyword>
<reference evidence="2" key="1">
    <citation type="submission" date="2015-04" db="UniProtKB">
        <authorList>
            <consortium name="EnsemblPlants"/>
        </authorList>
    </citation>
    <scope>IDENTIFICATION</scope>
</reference>
<sequence>MREKGKDEGRVRGEGPTAEEGRAKGATGGADVSAGADTRGEVPGDGATRAIGQRRCGRGGTTDGGGEEATVSRARKQLLPAAGERGKEVVVEANARATWVEKRRG</sequence>
<accession>A0A0E0C5D9</accession>
<feature type="region of interest" description="Disordered" evidence="1">
    <location>
        <begin position="1"/>
        <end position="71"/>
    </location>
</feature>
<dbReference type="Proteomes" id="UP000008021">
    <property type="component" value="Chromosome 1"/>
</dbReference>
<dbReference type="HOGENOM" id="CLU_2240877_0_0_1"/>
<proteinExistence type="predicted"/>
<feature type="compositionally biased region" description="Basic and acidic residues" evidence="1">
    <location>
        <begin position="1"/>
        <end position="23"/>
    </location>
</feature>
<evidence type="ECO:0000313" key="3">
    <source>
        <dbReference type="Proteomes" id="UP000008021"/>
    </source>
</evidence>
<protein>
    <recommendedName>
        <fullName evidence="4">DUF834 domain-containing protein</fullName>
    </recommendedName>
</protein>
<evidence type="ECO:0000256" key="1">
    <source>
        <dbReference type="SAM" id="MobiDB-lite"/>
    </source>
</evidence>
<dbReference type="Gramene" id="OMERI01G22570.1">
    <property type="protein sequence ID" value="OMERI01G22570.1"/>
    <property type="gene ID" value="OMERI01G22570"/>
</dbReference>